<dbReference type="InterPro" id="IPR024194">
    <property type="entry name" value="Ac/AlaTfrase_AlgI/DltB"/>
</dbReference>
<dbReference type="GO" id="GO:0042121">
    <property type="term" value="P:alginic acid biosynthetic process"/>
    <property type="evidence" value="ECO:0007669"/>
    <property type="project" value="InterPro"/>
</dbReference>
<dbReference type="RefSeq" id="WP_029334469.1">
    <property type="nucleotide sequence ID" value="NZ_UGGP01000001.1"/>
</dbReference>
<comment type="subcellular location">
    <subcellularLocation>
        <location evidence="1">Cell membrane</location>
        <topology evidence="1">Multi-pass membrane protein</topology>
    </subcellularLocation>
</comment>
<keyword evidence="4 9" id="KW-0808">Transferase</keyword>
<dbReference type="InterPro" id="IPR028362">
    <property type="entry name" value="AlgI"/>
</dbReference>
<comment type="similarity">
    <text evidence="2 9">Belongs to the membrane-bound acyltransferase family.</text>
</comment>
<evidence type="ECO:0000256" key="4">
    <source>
        <dbReference type="ARBA" id="ARBA00022679"/>
    </source>
</evidence>
<dbReference type="PANTHER" id="PTHR13285">
    <property type="entry name" value="ACYLTRANSFERASE"/>
    <property type="match status" value="1"/>
</dbReference>
<dbReference type="InterPro" id="IPR004299">
    <property type="entry name" value="MBOAT_fam"/>
</dbReference>
<evidence type="ECO:0000256" key="1">
    <source>
        <dbReference type="ARBA" id="ARBA00004651"/>
    </source>
</evidence>
<evidence type="ECO:0000313" key="12">
    <source>
        <dbReference type="Proteomes" id="UP000254060"/>
    </source>
</evidence>
<dbReference type="GO" id="GO:0016746">
    <property type="term" value="F:acyltransferase activity"/>
    <property type="evidence" value="ECO:0007669"/>
    <property type="project" value="UniProtKB-KW"/>
</dbReference>
<evidence type="ECO:0000256" key="9">
    <source>
        <dbReference type="PIRNR" id="PIRNR016636"/>
    </source>
</evidence>
<feature type="transmembrane region" description="Helical" evidence="10">
    <location>
        <begin position="116"/>
        <end position="137"/>
    </location>
</feature>
<feature type="transmembrane region" description="Helical" evidence="10">
    <location>
        <begin position="439"/>
        <end position="465"/>
    </location>
</feature>
<organism evidence="11 12">
    <name type="scientific">Exiguobacterium aurantiacum</name>
    <dbReference type="NCBI Taxonomy" id="33987"/>
    <lineage>
        <taxon>Bacteria</taxon>
        <taxon>Bacillati</taxon>
        <taxon>Bacillota</taxon>
        <taxon>Bacilli</taxon>
        <taxon>Bacillales</taxon>
        <taxon>Bacillales Family XII. Incertae Sedis</taxon>
        <taxon>Exiguobacterium</taxon>
    </lineage>
</organism>
<dbReference type="Pfam" id="PF03062">
    <property type="entry name" value="MBOAT"/>
    <property type="match status" value="1"/>
</dbReference>
<evidence type="ECO:0000256" key="10">
    <source>
        <dbReference type="SAM" id="Phobius"/>
    </source>
</evidence>
<evidence type="ECO:0000256" key="5">
    <source>
        <dbReference type="ARBA" id="ARBA00022692"/>
    </source>
</evidence>
<evidence type="ECO:0000256" key="8">
    <source>
        <dbReference type="ARBA" id="ARBA00023315"/>
    </source>
</evidence>
<feature type="transmembrane region" description="Helical" evidence="10">
    <location>
        <begin position="310"/>
        <end position="339"/>
    </location>
</feature>
<proteinExistence type="inferred from homology"/>
<feature type="transmembrane region" description="Helical" evidence="10">
    <location>
        <begin position="7"/>
        <end position="26"/>
    </location>
</feature>
<feature type="transmembrane region" description="Helical" evidence="10">
    <location>
        <begin position="351"/>
        <end position="371"/>
    </location>
</feature>
<dbReference type="PANTHER" id="PTHR13285:SF23">
    <property type="entry name" value="TEICHOIC ACID D-ALANYLTRANSFERASE"/>
    <property type="match status" value="1"/>
</dbReference>
<accession>A0A377FRB4</accession>
<feature type="transmembrane region" description="Helical" evidence="10">
    <location>
        <begin position="46"/>
        <end position="65"/>
    </location>
</feature>
<evidence type="ECO:0000256" key="6">
    <source>
        <dbReference type="ARBA" id="ARBA00022989"/>
    </source>
</evidence>
<keyword evidence="3 9" id="KW-1003">Cell membrane</keyword>
<evidence type="ECO:0000256" key="3">
    <source>
        <dbReference type="ARBA" id="ARBA00022475"/>
    </source>
</evidence>
<dbReference type="AlphaFoldDB" id="A0A377FRB4"/>
<keyword evidence="6 10" id="KW-1133">Transmembrane helix</keyword>
<name>A0A377FRB4_9BACL</name>
<keyword evidence="7 9" id="KW-0472">Membrane</keyword>
<dbReference type="PIRSF" id="PIRSF016636">
    <property type="entry name" value="AlgI_DltB"/>
    <property type="match status" value="1"/>
</dbReference>
<evidence type="ECO:0000256" key="2">
    <source>
        <dbReference type="ARBA" id="ARBA00010323"/>
    </source>
</evidence>
<dbReference type="GO" id="GO:0005886">
    <property type="term" value="C:plasma membrane"/>
    <property type="evidence" value="ECO:0007669"/>
    <property type="project" value="UniProtKB-SubCell"/>
</dbReference>
<sequence>MLFSSTIFLFWFLPIVLILYYVSPRFLKNTVLLVASLLFYAWGEPIYTAVMLASIVMNYAFGLLVDNNRDNKKKAKWLVAGMVAGNVLLLSVFKYTSFIIENVNAITGLELTDPKIPLPIGVSFFTFQAMSYVIDVYRKDGKVQRNPLDLALYISLFPQLIAGPIVRYQTVADEINDRKETMDDFASGIQRFVIGLAKKMLLANNAGYVADQIFSQNAGEMSMGLAWIGIIAYSLQIYFDFSGYSDMAIGLGRMFGFHFLENFNYPYISRSVSEFWRRWHISLGSWFRDYVYIPLGGNRGSAWKLYRNLAIVWILTGVWHGASWTFIAWGAYYGLFIMLERAFLGAWLKALPAPLAHAFTLFVVIIGWVFFRADDFPYALSYLSAMFNLNGAPVWDSEAMFYFVQYGVILAIAMIAATPLPKLFGEKVLRLEQDSKKLWVNYMAGFMRLGFMATIFIFAVSYIVASSFNPFIYFRF</sequence>
<gene>
    <name evidence="11" type="primary">dltB</name>
    <name evidence="11" type="ORF">NCTC13163_00717</name>
</gene>
<dbReference type="STRING" id="1397694.GCA_000702585_01232"/>
<dbReference type="EMBL" id="UGGP01000001">
    <property type="protein sequence ID" value="STO07371.1"/>
    <property type="molecule type" value="Genomic_DNA"/>
</dbReference>
<dbReference type="OrthoDB" id="9805788at2"/>
<dbReference type="InterPro" id="IPR051085">
    <property type="entry name" value="MB_O-acyltransferase"/>
</dbReference>
<reference evidence="11 12" key="1">
    <citation type="submission" date="2018-06" db="EMBL/GenBank/DDBJ databases">
        <authorList>
            <consortium name="Pathogen Informatics"/>
            <person name="Doyle S."/>
        </authorList>
    </citation>
    <scope>NUCLEOTIDE SEQUENCE [LARGE SCALE GENOMIC DNA]</scope>
    <source>
        <strain evidence="11 12">NCTC13163</strain>
    </source>
</reference>
<dbReference type="Proteomes" id="UP000254060">
    <property type="component" value="Unassembled WGS sequence"/>
</dbReference>
<keyword evidence="5 10" id="KW-0812">Transmembrane</keyword>
<evidence type="ECO:0000313" key="11">
    <source>
        <dbReference type="EMBL" id="STO07371.1"/>
    </source>
</evidence>
<evidence type="ECO:0000256" key="7">
    <source>
        <dbReference type="ARBA" id="ARBA00023136"/>
    </source>
</evidence>
<protein>
    <submittedName>
        <fullName evidence="11">D-alanyl-lipoteichoic acid biosynthesis protein DltB</fullName>
    </submittedName>
</protein>
<keyword evidence="8 9" id="KW-0012">Acyltransferase</keyword>
<feature type="transmembrane region" description="Helical" evidence="10">
    <location>
        <begin position="77"/>
        <end position="96"/>
    </location>
</feature>
<feature type="transmembrane region" description="Helical" evidence="10">
    <location>
        <begin position="221"/>
        <end position="239"/>
    </location>
</feature>
<feature type="transmembrane region" description="Helical" evidence="10">
    <location>
        <begin position="399"/>
        <end position="418"/>
    </location>
</feature>
<dbReference type="PIRSF" id="PIRSF500217">
    <property type="entry name" value="AlgI"/>
    <property type="match status" value="1"/>
</dbReference>